<evidence type="ECO:0000256" key="3">
    <source>
        <dbReference type="ARBA" id="ARBA00022989"/>
    </source>
</evidence>
<evidence type="ECO:0000256" key="6">
    <source>
        <dbReference type="ARBA" id="ARBA00023136"/>
    </source>
</evidence>
<dbReference type="RefSeq" id="WP_284333294.1">
    <property type="nucleotide sequence ID" value="NZ_BSOA01000043.1"/>
</dbReference>
<evidence type="ECO:0000256" key="1">
    <source>
        <dbReference type="ARBA" id="ARBA00004127"/>
    </source>
</evidence>
<accession>A0ABQ5XFJ4</accession>
<evidence type="ECO:0000256" key="2">
    <source>
        <dbReference type="ARBA" id="ARBA00022692"/>
    </source>
</evidence>
<dbReference type="InterPro" id="IPR051689">
    <property type="entry name" value="Sterol_desaturase/TMEM195"/>
</dbReference>
<dbReference type="Proteomes" id="UP001156627">
    <property type="component" value="Unassembled WGS sequence"/>
</dbReference>
<comment type="caution">
    <text evidence="9">The sequence shown here is derived from an EMBL/GenBank/DDBJ whole genome shotgun (WGS) entry which is preliminary data.</text>
</comment>
<evidence type="ECO:0000259" key="8">
    <source>
        <dbReference type="Pfam" id="PF04116"/>
    </source>
</evidence>
<keyword evidence="4" id="KW-0560">Oxidoreductase</keyword>
<feature type="domain" description="Fatty acid hydroxylase" evidence="8">
    <location>
        <begin position="88"/>
        <end position="222"/>
    </location>
</feature>
<feature type="transmembrane region" description="Helical" evidence="7">
    <location>
        <begin position="143"/>
        <end position="165"/>
    </location>
</feature>
<feature type="transmembrane region" description="Helical" evidence="7">
    <location>
        <begin position="85"/>
        <end position="102"/>
    </location>
</feature>
<keyword evidence="6 7" id="KW-0472">Membrane</keyword>
<gene>
    <name evidence="9" type="ORF">GCM10007898_34330</name>
</gene>
<dbReference type="PANTHER" id="PTHR21624">
    <property type="entry name" value="STEROL DESATURASE-RELATED PROTEIN"/>
    <property type="match status" value="1"/>
</dbReference>
<sequence length="277" mass="31832">MSNFLHHFQSVHIPGFLPLAAALVAIEMLWRLLVAGKGYNFLSSGSTLLIALGHTLTDGLTALILAPVFGLVWHFAPWHFSMHDWRVWVIGFFVVEFAYYWYHRLSHEVRWMWASHAVHHTPEEMTLLSAIRLGWTNLISAGWLVYLPVMFLGFDPRMVIILLALDLRFQFFLHTEARVNLGPLEWVLNTPAHHRVHHASNAPYIDKNYGGALIIFDRMFGTFAAEREDEPLRYGLDHPLGTHNPIGIVFGEWRRLLADLRRAPNWYAAARIALGRP</sequence>
<feature type="transmembrane region" description="Helical" evidence="7">
    <location>
        <begin position="50"/>
        <end position="73"/>
    </location>
</feature>
<dbReference type="EMBL" id="BSOA01000043">
    <property type="protein sequence ID" value="GLQ89858.1"/>
    <property type="molecule type" value="Genomic_DNA"/>
</dbReference>
<proteinExistence type="predicted"/>
<evidence type="ECO:0000313" key="9">
    <source>
        <dbReference type="EMBL" id="GLQ89858.1"/>
    </source>
</evidence>
<keyword evidence="10" id="KW-1185">Reference proteome</keyword>
<evidence type="ECO:0000256" key="7">
    <source>
        <dbReference type="SAM" id="Phobius"/>
    </source>
</evidence>
<protein>
    <submittedName>
        <fullName evidence="9">Sterol desaturase</fullName>
    </submittedName>
</protein>
<evidence type="ECO:0000313" key="10">
    <source>
        <dbReference type="Proteomes" id="UP001156627"/>
    </source>
</evidence>
<evidence type="ECO:0000256" key="5">
    <source>
        <dbReference type="ARBA" id="ARBA00023098"/>
    </source>
</evidence>
<evidence type="ECO:0000256" key="4">
    <source>
        <dbReference type="ARBA" id="ARBA00023002"/>
    </source>
</evidence>
<comment type="subcellular location">
    <subcellularLocation>
        <location evidence="1">Endomembrane system</location>
        <topology evidence="1">Multi-pass membrane protein</topology>
    </subcellularLocation>
</comment>
<feature type="transmembrane region" description="Helical" evidence="7">
    <location>
        <begin position="12"/>
        <end position="30"/>
    </location>
</feature>
<dbReference type="InterPro" id="IPR006694">
    <property type="entry name" value="Fatty_acid_hydroxylase"/>
</dbReference>
<reference evidence="10" key="1">
    <citation type="journal article" date="2019" name="Int. J. Syst. Evol. Microbiol.">
        <title>The Global Catalogue of Microorganisms (GCM) 10K type strain sequencing project: providing services to taxonomists for standard genome sequencing and annotation.</title>
        <authorList>
            <consortium name="The Broad Institute Genomics Platform"/>
            <consortium name="The Broad Institute Genome Sequencing Center for Infectious Disease"/>
            <person name="Wu L."/>
            <person name="Ma J."/>
        </authorList>
    </citation>
    <scope>NUCLEOTIDE SEQUENCE [LARGE SCALE GENOMIC DNA]</scope>
    <source>
        <strain evidence="10">NBRC 111981</strain>
    </source>
</reference>
<keyword evidence="3 7" id="KW-1133">Transmembrane helix</keyword>
<keyword evidence="5" id="KW-0443">Lipid metabolism</keyword>
<dbReference type="Pfam" id="PF04116">
    <property type="entry name" value="FA_hydroxylase"/>
    <property type="match status" value="1"/>
</dbReference>
<keyword evidence="2 7" id="KW-0812">Transmembrane</keyword>
<dbReference type="PANTHER" id="PTHR21624:SF1">
    <property type="entry name" value="ALKYLGLYCEROL MONOOXYGENASE"/>
    <property type="match status" value="1"/>
</dbReference>
<organism evidence="9 10">
    <name type="scientific">Dyella flagellata</name>
    <dbReference type="NCBI Taxonomy" id="1867833"/>
    <lineage>
        <taxon>Bacteria</taxon>
        <taxon>Pseudomonadati</taxon>
        <taxon>Pseudomonadota</taxon>
        <taxon>Gammaproteobacteria</taxon>
        <taxon>Lysobacterales</taxon>
        <taxon>Rhodanobacteraceae</taxon>
        <taxon>Dyella</taxon>
    </lineage>
</organism>
<name>A0ABQ5XFJ4_9GAMM</name>